<evidence type="ECO:0000313" key="2">
    <source>
        <dbReference type="Proteomes" id="UP000019141"/>
    </source>
</evidence>
<organism evidence="1 2">
    <name type="scientific">Entotheonella factor</name>
    <dbReference type="NCBI Taxonomy" id="1429438"/>
    <lineage>
        <taxon>Bacteria</taxon>
        <taxon>Pseudomonadati</taxon>
        <taxon>Nitrospinota/Tectimicrobiota group</taxon>
        <taxon>Candidatus Tectimicrobiota</taxon>
        <taxon>Candidatus Entotheonellia</taxon>
        <taxon>Candidatus Entotheonellales</taxon>
        <taxon>Candidatus Entotheonellaceae</taxon>
        <taxon>Candidatus Entotheonella</taxon>
    </lineage>
</organism>
<comment type="caution">
    <text evidence="1">The sequence shown here is derived from an EMBL/GenBank/DDBJ whole genome shotgun (WGS) entry which is preliminary data.</text>
</comment>
<reference evidence="1 2" key="1">
    <citation type="journal article" date="2014" name="Nature">
        <title>An environmental bacterial taxon with a large and distinct metabolic repertoire.</title>
        <authorList>
            <person name="Wilson M.C."/>
            <person name="Mori T."/>
            <person name="Ruckert C."/>
            <person name="Uria A.R."/>
            <person name="Helf M.J."/>
            <person name="Takada K."/>
            <person name="Gernert C."/>
            <person name="Steffens U.A."/>
            <person name="Heycke N."/>
            <person name="Schmitt S."/>
            <person name="Rinke C."/>
            <person name="Helfrich E.J."/>
            <person name="Brachmann A.O."/>
            <person name="Gurgui C."/>
            <person name="Wakimoto T."/>
            <person name="Kracht M."/>
            <person name="Crusemann M."/>
            <person name="Hentschel U."/>
            <person name="Abe I."/>
            <person name="Matsunaga S."/>
            <person name="Kalinowski J."/>
            <person name="Takeyama H."/>
            <person name="Piel J."/>
        </authorList>
    </citation>
    <scope>NUCLEOTIDE SEQUENCE [LARGE SCALE GENOMIC DNA]</scope>
    <source>
        <strain evidence="2">TSY1</strain>
    </source>
</reference>
<sequence>MAKVVVVVMMRCAAAELVVQVVDWPLRDGM</sequence>
<dbReference type="AlphaFoldDB" id="W4LU05"/>
<keyword evidence="2" id="KW-1185">Reference proteome</keyword>
<dbReference type="Proteomes" id="UP000019141">
    <property type="component" value="Unassembled WGS sequence"/>
</dbReference>
<gene>
    <name evidence="1" type="ORF">ETSY1_07240</name>
</gene>
<evidence type="ECO:0000313" key="1">
    <source>
        <dbReference type="EMBL" id="ETX01468.1"/>
    </source>
</evidence>
<accession>W4LU05</accession>
<dbReference type="EMBL" id="AZHW01000230">
    <property type="protein sequence ID" value="ETX01468.1"/>
    <property type="molecule type" value="Genomic_DNA"/>
</dbReference>
<proteinExistence type="predicted"/>
<protein>
    <submittedName>
        <fullName evidence="1">Uncharacterized protein</fullName>
    </submittedName>
</protein>
<dbReference type="HOGENOM" id="CLU_3402689_0_0_7"/>
<name>W4LU05_ENTF1</name>